<dbReference type="InterPro" id="IPR036388">
    <property type="entry name" value="WH-like_DNA-bd_sf"/>
</dbReference>
<dbReference type="GO" id="GO:0046983">
    <property type="term" value="F:protein dimerization activity"/>
    <property type="evidence" value="ECO:0007669"/>
    <property type="project" value="InterPro"/>
</dbReference>
<sequence>MGEPASSRFEKSLGLLTTKFVALLQGSTGGVLDLKIAADILAVRQKRRIYDITNVLEGIGLIEKKSKNSIQWKPYACKCLPGTNSQEFSVKVSQLKKELAKLSDYEHELDLHRLWIEQSIRNTTEDLETKKFLYVEDEDFADIYDSNDRVLIVNAPVNKCSVKLQPSTDLFHLKVTSSTTPIATNLLCDSLQTKNGLSRKRPILFQGKHEISDEPEIKKINSSQTVLSDEDPDLITAEILFKKHTSRDMNYEISSSDTKNRYSFIPLSPLTINEDYNFGLLDCEGANELFDINSTYSTVDLNL</sequence>
<keyword evidence="4 5" id="KW-0804">Transcription</keyword>
<evidence type="ECO:0000313" key="8">
    <source>
        <dbReference type="Proteomes" id="UP001153737"/>
    </source>
</evidence>
<dbReference type="EMBL" id="OU896721">
    <property type="protein sequence ID" value="CAH1154073.1"/>
    <property type="molecule type" value="Genomic_DNA"/>
</dbReference>
<comment type="similarity">
    <text evidence="1 5">Belongs to the E2F/DP family.</text>
</comment>
<dbReference type="OrthoDB" id="1743261at2759"/>
<dbReference type="Gene3D" id="6.10.250.540">
    <property type="match status" value="1"/>
</dbReference>
<organism evidence="7 8">
    <name type="scientific">Phaedon cochleariae</name>
    <name type="common">Mustard beetle</name>
    <dbReference type="NCBI Taxonomy" id="80249"/>
    <lineage>
        <taxon>Eukaryota</taxon>
        <taxon>Metazoa</taxon>
        <taxon>Ecdysozoa</taxon>
        <taxon>Arthropoda</taxon>
        <taxon>Hexapoda</taxon>
        <taxon>Insecta</taxon>
        <taxon>Pterygota</taxon>
        <taxon>Neoptera</taxon>
        <taxon>Endopterygota</taxon>
        <taxon>Coleoptera</taxon>
        <taxon>Polyphaga</taxon>
        <taxon>Cucujiformia</taxon>
        <taxon>Chrysomeloidea</taxon>
        <taxon>Chrysomelidae</taxon>
        <taxon>Chrysomelinae</taxon>
        <taxon>Chrysomelini</taxon>
        <taxon>Phaedon</taxon>
    </lineage>
</organism>
<dbReference type="FunFam" id="1.10.10.10:FF:000008">
    <property type="entry name" value="E2F transcription factor 1"/>
    <property type="match status" value="1"/>
</dbReference>
<reference evidence="7" key="1">
    <citation type="submission" date="2022-01" db="EMBL/GenBank/DDBJ databases">
        <authorList>
            <person name="King R."/>
        </authorList>
    </citation>
    <scope>NUCLEOTIDE SEQUENCE</scope>
</reference>
<comment type="subcellular location">
    <subcellularLocation>
        <location evidence="5">Nucleus</location>
    </subcellularLocation>
</comment>
<evidence type="ECO:0000256" key="3">
    <source>
        <dbReference type="ARBA" id="ARBA00023125"/>
    </source>
</evidence>
<keyword evidence="3 5" id="KW-0238">DNA-binding</keyword>
<dbReference type="GO" id="GO:0000978">
    <property type="term" value="F:RNA polymerase II cis-regulatory region sequence-specific DNA binding"/>
    <property type="evidence" value="ECO:0007669"/>
    <property type="project" value="InterPro"/>
</dbReference>
<evidence type="ECO:0000259" key="6">
    <source>
        <dbReference type="SMART" id="SM01372"/>
    </source>
</evidence>
<dbReference type="PANTHER" id="PTHR12081:SF18">
    <property type="entry name" value="TRANSCRIPTION FACTOR E2F2-RELATED"/>
    <property type="match status" value="1"/>
</dbReference>
<evidence type="ECO:0000256" key="1">
    <source>
        <dbReference type="ARBA" id="ARBA00010940"/>
    </source>
</evidence>
<dbReference type="GO" id="GO:0000981">
    <property type="term" value="F:DNA-binding transcription factor activity, RNA polymerase II-specific"/>
    <property type="evidence" value="ECO:0007669"/>
    <property type="project" value="TreeGrafter"/>
</dbReference>
<dbReference type="InterPro" id="IPR032198">
    <property type="entry name" value="E2F_CC-MB"/>
</dbReference>
<dbReference type="Proteomes" id="UP001153737">
    <property type="component" value="Chromosome 15"/>
</dbReference>
<dbReference type="SUPFAM" id="SSF46785">
    <property type="entry name" value="Winged helix' DNA-binding domain"/>
    <property type="match status" value="1"/>
</dbReference>
<dbReference type="Gene3D" id="1.10.10.10">
    <property type="entry name" value="Winged helix-like DNA-binding domain superfamily/Winged helix DNA-binding domain"/>
    <property type="match status" value="1"/>
</dbReference>
<dbReference type="InterPro" id="IPR036390">
    <property type="entry name" value="WH_DNA-bd_sf"/>
</dbReference>
<evidence type="ECO:0000256" key="4">
    <source>
        <dbReference type="ARBA" id="ARBA00023163"/>
    </source>
</evidence>
<gene>
    <name evidence="7" type="ORF">PHAECO_LOCUS4775</name>
</gene>
<dbReference type="AlphaFoldDB" id="A0A9P0DPC4"/>
<accession>A0A9P0DPC4</accession>
<dbReference type="SMART" id="SM01372">
    <property type="entry name" value="E2F_TDP"/>
    <property type="match status" value="1"/>
</dbReference>
<keyword evidence="5" id="KW-0539">Nucleus</keyword>
<evidence type="ECO:0000256" key="2">
    <source>
        <dbReference type="ARBA" id="ARBA00023015"/>
    </source>
</evidence>
<dbReference type="InterPro" id="IPR037241">
    <property type="entry name" value="E2F-DP_heterodim"/>
</dbReference>
<dbReference type="InterPro" id="IPR003316">
    <property type="entry name" value="E2F_WHTH_DNA-bd_dom"/>
</dbReference>
<dbReference type="Pfam" id="PF02319">
    <property type="entry name" value="WHD_E2F_TDP"/>
    <property type="match status" value="1"/>
</dbReference>
<dbReference type="GO" id="GO:0090575">
    <property type="term" value="C:RNA polymerase II transcription regulator complex"/>
    <property type="evidence" value="ECO:0007669"/>
    <property type="project" value="TreeGrafter"/>
</dbReference>
<protein>
    <recommendedName>
        <fullName evidence="6">E2F/DP family winged-helix DNA-binding domain-containing protein</fullName>
    </recommendedName>
</protein>
<keyword evidence="2 5" id="KW-0805">Transcription regulation</keyword>
<evidence type="ECO:0000313" key="7">
    <source>
        <dbReference type="EMBL" id="CAH1154073.1"/>
    </source>
</evidence>
<proteinExistence type="inferred from homology"/>
<evidence type="ECO:0000256" key="5">
    <source>
        <dbReference type="RuleBase" id="RU003796"/>
    </source>
</evidence>
<dbReference type="Pfam" id="PF16421">
    <property type="entry name" value="E2F_CC-MB"/>
    <property type="match status" value="1"/>
</dbReference>
<dbReference type="InterPro" id="IPR015633">
    <property type="entry name" value="E2F"/>
</dbReference>
<feature type="domain" description="E2F/DP family winged-helix DNA-binding" evidence="6">
    <location>
        <begin position="8"/>
        <end position="74"/>
    </location>
</feature>
<keyword evidence="8" id="KW-1185">Reference proteome</keyword>
<dbReference type="PANTHER" id="PTHR12081">
    <property type="entry name" value="TRANSCRIPTION FACTOR E2F"/>
    <property type="match status" value="1"/>
</dbReference>
<reference evidence="7" key="2">
    <citation type="submission" date="2022-10" db="EMBL/GenBank/DDBJ databases">
        <authorList>
            <consortium name="ENA_rothamsted_submissions"/>
            <consortium name="culmorum"/>
            <person name="King R."/>
        </authorList>
    </citation>
    <scope>NUCLEOTIDE SEQUENCE</scope>
</reference>
<dbReference type="SUPFAM" id="SSF144074">
    <property type="entry name" value="E2F-DP heterodimerization region"/>
    <property type="match status" value="1"/>
</dbReference>
<name>A0A9P0DPC4_PHACE</name>